<dbReference type="AlphaFoldDB" id="A0A415S3D9"/>
<evidence type="ECO:0000313" key="1">
    <source>
        <dbReference type="EMBL" id="RHM69840.1"/>
    </source>
</evidence>
<reference evidence="1 2" key="1">
    <citation type="submission" date="2018-08" db="EMBL/GenBank/DDBJ databases">
        <title>A genome reference for cultivated species of the human gut microbiota.</title>
        <authorList>
            <person name="Zou Y."/>
            <person name="Xue W."/>
            <person name="Luo G."/>
        </authorList>
    </citation>
    <scope>NUCLEOTIDE SEQUENCE [LARGE SCALE GENOMIC DNA]</scope>
    <source>
        <strain evidence="1 2">AF33-12</strain>
    </source>
</reference>
<name>A0A415S3D9_MEDGN</name>
<comment type="caution">
    <text evidence="1">The sequence shown here is derived from an EMBL/GenBank/DDBJ whole genome shotgun (WGS) entry which is preliminary data.</text>
</comment>
<dbReference type="Proteomes" id="UP000285610">
    <property type="component" value="Unassembled WGS sequence"/>
</dbReference>
<organism evidence="1 2">
    <name type="scientific">Mediterraneibacter gnavus</name>
    <name type="common">Ruminococcus gnavus</name>
    <dbReference type="NCBI Taxonomy" id="33038"/>
    <lineage>
        <taxon>Bacteria</taxon>
        <taxon>Bacillati</taxon>
        <taxon>Bacillota</taxon>
        <taxon>Clostridia</taxon>
        <taxon>Lachnospirales</taxon>
        <taxon>Lachnospiraceae</taxon>
        <taxon>Mediterraneibacter</taxon>
    </lineage>
</organism>
<evidence type="ECO:0000313" key="2">
    <source>
        <dbReference type="Proteomes" id="UP000285610"/>
    </source>
</evidence>
<accession>A0A415S3D9</accession>
<dbReference type="EMBL" id="QRQE01000067">
    <property type="protein sequence ID" value="RHM69840.1"/>
    <property type="molecule type" value="Genomic_DNA"/>
</dbReference>
<proteinExistence type="predicted"/>
<sequence length="84" mass="9784">MLPVNCGSHADYQHFVVTNLRKYYPVPDALARSTWDIIERFWNLDLSFTDTFMADKYSKFGPAPRTPSSMQRSYLLSIDFKGTR</sequence>
<gene>
    <name evidence="1" type="ORF">DWZ50_17815</name>
</gene>
<protein>
    <submittedName>
        <fullName evidence="1">Uncharacterized protein</fullName>
    </submittedName>
</protein>
<dbReference type="RefSeq" id="WP_118445306.1">
    <property type="nucleotide sequence ID" value="NZ_JBCPGC010000017.1"/>
</dbReference>